<keyword evidence="2" id="KW-0732">Signal</keyword>
<accession>A0A6A7AHB4</accession>
<feature type="compositionally biased region" description="Low complexity" evidence="1">
    <location>
        <begin position="363"/>
        <end position="373"/>
    </location>
</feature>
<sequence length="512" mass="55791">MPGCFALLGAAGLRSLGVVCAFLPSASHPLTPALTCRFSAETYLQSFSHHQIIYSTLHFRLVTVFLHQMGRPQEHQLALSYTPTFPAYDQYIDGHLPSQPDEKAEVVHQARGVLPPEANQAPIRFTNPTPSLTHHGSFRAPKTGQNGRSRQEVNPGFWISSAHQPAQHSQLQRSSSSATDVDSNLVQQPMPVLLPVPTPGHPPHIHQQWLDSLYPLYSQAANCVNLSQSDRLEERNSVSQAQSIFAHAHLTRLRTQLTVEDIGKLEKRILVERTRLQVDEFLKDNPRELLAITTPASLARTPEAIAAGESLWHAKERWMVFAASLMPEGRTYMRQVVDNIARNRMRSDSGVDVTDLPNHAQSNVNGNVYDNDHNNVNGNGSINGNIDGNGYVNGNGNISSNANGNSNGSFSSNISNGYVNSNGNGYVIDNGFVNGNTNAFVNGVNGNGNAFVNGDATVNSNAFVNGVYGNGNVNNNVHNNANGNVNGNVHSDGWQADMQFEVPGLEFFDFLS</sequence>
<feature type="chain" id="PRO_5025439775" evidence="2">
    <location>
        <begin position="22"/>
        <end position="512"/>
    </location>
</feature>
<name>A0A6A7AHB4_9PLEO</name>
<proteinExistence type="predicted"/>
<evidence type="ECO:0000256" key="1">
    <source>
        <dbReference type="SAM" id="MobiDB-lite"/>
    </source>
</evidence>
<dbReference type="AlphaFoldDB" id="A0A6A7AHB4"/>
<feature type="signal peptide" evidence="2">
    <location>
        <begin position="1"/>
        <end position="21"/>
    </location>
</feature>
<reference evidence="3" key="1">
    <citation type="journal article" date="2020" name="Stud. Mycol.">
        <title>101 Dothideomycetes genomes: a test case for predicting lifestyles and emergence of pathogens.</title>
        <authorList>
            <person name="Haridas S."/>
            <person name="Albert R."/>
            <person name="Binder M."/>
            <person name="Bloem J."/>
            <person name="Labutti K."/>
            <person name="Salamov A."/>
            <person name="Andreopoulos B."/>
            <person name="Baker S."/>
            <person name="Barry K."/>
            <person name="Bills G."/>
            <person name="Bluhm B."/>
            <person name="Cannon C."/>
            <person name="Castanera R."/>
            <person name="Culley D."/>
            <person name="Daum C."/>
            <person name="Ezra D."/>
            <person name="Gonzalez J."/>
            <person name="Henrissat B."/>
            <person name="Kuo A."/>
            <person name="Liang C."/>
            <person name="Lipzen A."/>
            <person name="Lutzoni F."/>
            <person name="Magnuson J."/>
            <person name="Mondo S."/>
            <person name="Nolan M."/>
            <person name="Ohm R."/>
            <person name="Pangilinan J."/>
            <person name="Park H.-J."/>
            <person name="Ramirez L."/>
            <person name="Alfaro M."/>
            <person name="Sun H."/>
            <person name="Tritt A."/>
            <person name="Yoshinaga Y."/>
            <person name="Zwiers L.-H."/>
            <person name="Turgeon B."/>
            <person name="Goodwin S."/>
            <person name="Spatafora J."/>
            <person name="Crous P."/>
            <person name="Grigoriev I."/>
        </authorList>
    </citation>
    <scope>NUCLEOTIDE SEQUENCE</scope>
    <source>
        <strain evidence="3">CBS 113818</strain>
    </source>
</reference>
<evidence type="ECO:0000313" key="4">
    <source>
        <dbReference type="Proteomes" id="UP000799424"/>
    </source>
</evidence>
<evidence type="ECO:0000313" key="3">
    <source>
        <dbReference type="EMBL" id="KAF2832690.1"/>
    </source>
</evidence>
<feature type="region of interest" description="Disordered" evidence="1">
    <location>
        <begin position="349"/>
        <end position="373"/>
    </location>
</feature>
<evidence type="ECO:0000256" key="2">
    <source>
        <dbReference type="SAM" id="SignalP"/>
    </source>
</evidence>
<gene>
    <name evidence="3" type="ORF">CC86DRAFT_377814</name>
</gene>
<feature type="region of interest" description="Disordered" evidence="1">
    <location>
        <begin position="119"/>
        <end position="153"/>
    </location>
</feature>
<dbReference type="EMBL" id="MU006217">
    <property type="protein sequence ID" value="KAF2832690.1"/>
    <property type="molecule type" value="Genomic_DNA"/>
</dbReference>
<keyword evidence="4" id="KW-1185">Reference proteome</keyword>
<dbReference type="Proteomes" id="UP000799424">
    <property type="component" value="Unassembled WGS sequence"/>
</dbReference>
<protein>
    <submittedName>
        <fullName evidence="3">Uncharacterized protein</fullName>
    </submittedName>
</protein>
<organism evidence="3 4">
    <name type="scientific">Ophiobolus disseminans</name>
    <dbReference type="NCBI Taxonomy" id="1469910"/>
    <lineage>
        <taxon>Eukaryota</taxon>
        <taxon>Fungi</taxon>
        <taxon>Dikarya</taxon>
        <taxon>Ascomycota</taxon>
        <taxon>Pezizomycotina</taxon>
        <taxon>Dothideomycetes</taxon>
        <taxon>Pleosporomycetidae</taxon>
        <taxon>Pleosporales</taxon>
        <taxon>Pleosporineae</taxon>
        <taxon>Phaeosphaeriaceae</taxon>
        <taxon>Ophiobolus</taxon>
    </lineage>
</organism>